<evidence type="ECO:0000256" key="1">
    <source>
        <dbReference type="ARBA" id="ARBA00022741"/>
    </source>
</evidence>
<evidence type="ECO:0000256" key="5">
    <source>
        <dbReference type="SAM" id="MobiDB-lite"/>
    </source>
</evidence>
<keyword evidence="1" id="KW-0547">Nucleotide-binding</keyword>
<reference evidence="7" key="1">
    <citation type="submission" date="2020-05" db="EMBL/GenBank/DDBJ databases">
        <title>Mycena genomes resolve the evolution of fungal bioluminescence.</title>
        <authorList>
            <person name="Tsai I.J."/>
        </authorList>
    </citation>
    <scope>NUCLEOTIDE SEQUENCE</scope>
    <source>
        <strain evidence="7">CCC161011</strain>
    </source>
</reference>
<keyword evidence="2" id="KW-0378">Hydrolase</keyword>
<dbReference type="AlphaFoldDB" id="A0A8H6X928"/>
<dbReference type="InterPro" id="IPR050534">
    <property type="entry name" value="Coronavir_polyprotein_1ab"/>
</dbReference>
<sequence>MLRPPFSIVQDIFRTLHPPIGVASCPLANLTHKMLQDFLDIAEDAILGVAPVYGPEFRLAEWEADNGQLEGIRDALQELLLSAARPKFAFQMDVLSTSRVDVIPKALQKSSSVADKPFFHAIFWPCIADTSSAPESTVSSVDEPQAERLETEEGEDLFDSGTLGSTTPFLARTTVPSHAVVPVPVLVPVLLPPSNFGPLSHPFAPLLLLRDGFRSCSRTVGTLLAAPVIFPISLNNSQSMAVDAILSAKPIIVIHGLPGTGKMSIIAAAINSMRAPPADDRTVWRIAQSNVTVKNIAEKLASFCVNFKLIVSKDFHYDWHEHLYEQISPSVLRSDQLATDPVTAGMQLMGSKTVIVDEASQIDIGNFLPMISLFSDSLRKLMFIGDDKQLGPYGQADVSSLQSVFEMGHLRKDAIFLDTQYRRYADATWSIHQQAYFSGSKEIKKGSSWMNFAEVKAVVCEARNYRMRGSKSYTIITPYDAQRESIEAELKRNNLSWENRVFCVDSFQGNEDDFIFGFSSGRKI</sequence>
<feature type="compositionally biased region" description="Polar residues" evidence="5">
    <location>
        <begin position="132"/>
        <end position="142"/>
    </location>
</feature>
<dbReference type="PANTHER" id="PTHR43788:SF8">
    <property type="entry name" value="DNA-BINDING PROTEIN SMUBP-2"/>
    <property type="match status" value="1"/>
</dbReference>
<dbReference type="Proteomes" id="UP000620124">
    <property type="component" value="Unassembled WGS sequence"/>
</dbReference>
<dbReference type="OrthoDB" id="6513042at2759"/>
<evidence type="ECO:0000259" key="6">
    <source>
        <dbReference type="Pfam" id="PF13087"/>
    </source>
</evidence>
<protein>
    <submittedName>
        <fullName evidence="7">Regulator of nonsense transcripts 1</fullName>
    </submittedName>
</protein>
<gene>
    <name evidence="7" type="ORF">MVEN_02106300</name>
</gene>
<name>A0A8H6X928_9AGAR</name>
<keyword evidence="8" id="KW-1185">Reference proteome</keyword>
<accession>A0A8H6X928</accession>
<evidence type="ECO:0000313" key="7">
    <source>
        <dbReference type="EMBL" id="KAF7336713.1"/>
    </source>
</evidence>
<dbReference type="SUPFAM" id="SSF52540">
    <property type="entry name" value="P-loop containing nucleoside triphosphate hydrolases"/>
    <property type="match status" value="1"/>
</dbReference>
<dbReference type="GO" id="GO:0016787">
    <property type="term" value="F:hydrolase activity"/>
    <property type="evidence" value="ECO:0007669"/>
    <property type="project" value="UniProtKB-KW"/>
</dbReference>
<feature type="domain" description="DNA2/NAM7 helicase-like C-terminal" evidence="6">
    <location>
        <begin position="442"/>
        <end position="516"/>
    </location>
</feature>
<dbReference type="CDD" id="cd17934">
    <property type="entry name" value="DEXXQc_Upf1-like"/>
    <property type="match status" value="1"/>
</dbReference>
<evidence type="ECO:0000313" key="8">
    <source>
        <dbReference type="Proteomes" id="UP000620124"/>
    </source>
</evidence>
<dbReference type="InterPro" id="IPR027417">
    <property type="entry name" value="P-loop_NTPase"/>
</dbReference>
<evidence type="ECO:0000256" key="4">
    <source>
        <dbReference type="ARBA" id="ARBA00022840"/>
    </source>
</evidence>
<dbReference type="PROSITE" id="PS51257">
    <property type="entry name" value="PROKAR_LIPOPROTEIN"/>
    <property type="match status" value="1"/>
</dbReference>
<dbReference type="Pfam" id="PF13604">
    <property type="entry name" value="AAA_30"/>
    <property type="match status" value="1"/>
</dbReference>
<keyword evidence="3" id="KW-0347">Helicase</keyword>
<feature type="region of interest" description="Disordered" evidence="5">
    <location>
        <begin position="132"/>
        <end position="162"/>
    </location>
</feature>
<evidence type="ECO:0000256" key="3">
    <source>
        <dbReference type="ARBA" id="ARBA00022806"/>
    </source>
</evidence>
<dbReference type="EMBL" id="JACAZI010000022">
    <property type="protein sequence ID" value="KAF7336713.1"/>
    <property type="molecule type" value="Genomic_DNA"/>
</dbReference>
<dbReference type="GO" id="GO:0043139">
    <property type="term" value="F:5'-3' DNA helicase activity"/>
    <property type="evidence" value="ECO:0007669"/>
    <property type="project" value="TreeGrafter"/>
</dbReference>
<dbReference type="Pfam" id="PF13087">
    <property type="entry name" value="AAA_12"/>
    <property type="match status" value="1"/>
</dbReference>
<organism evidence="7 8">
    <name type="scientific">Mycena venus</name>
    <dbReference type="NCBI Taxonomy" id="2733690"/>
    <lineage>
        <taxon>Eukaryota</taxon>
        <taxon>Fungi</taxon>
        <taxon>Dikarya</taxon>
        <taxon>Basidiomycota</taxon>
        <taxon>Agaricomycotina</taxon>
        <taxon>Agaricomycetes</taxon>
        <taxon>Agaricomycetidae</taxon>
        <taxon>Agaricales</taxon>
        <taxon>Marasmiineae</taxon>
        <taxon>Mycenaceae</taxon>
        <taxon>Mycena</taxon>
    </lineage>
</organism>
<dbReference type="GO" id="GO:0005524">
    <property type="term" value="F:ATP binding"/>
    <property type="evidence" value="ECO:0007669"/>
    <property type="project" value="UniProtKB-KW"/>
</dbReference>
<dbReference type="PANTHER" id="PTHR43788">
    <property type="entry name" value="DNA2/NAM7 HELICASE FAMILY MEMBER"/>
    <property type="match status" value="1"/>
</dbReference>
<keyword evidence="4" id="KW-0067">ATP-binding</keyword>
<evidence type="ECO:0000256" key="2">
    <source>
        <dbReference type="ARBA" id="ARBA00022801"/>
    </source>
</evidence>
<proteinExistence type="predicted"/>
<dbReference type="InterPro" id="IPR041679">
    <property type="entry name" value="DNA2/NAM7-like_C"/>
</dbReference>
<comment type="caution">
    <text evidence="7">The sequence shown here is derived from an EMBL/GenBank/DDBJ whole genome shotgun (WGS) entry which is preliminary data.</text>
</comment>
<dbReference type="Gene3D" id="3.40.50.300">
    <property type="entry name" value="P-loop containing nucleotide triphosphate hydrolases"/>
    <property type="match status" value="2"/>
</dbReference>